<dbReference type="InterPro" id="IPR010982">
    <property type="entry name" value="Lambda_DNA-bd_dom_sf"/>
</dbReference>
<organism evidence="2 3">
    <name type="scientific">Sphingomonas aquatilis</name>
    <dbReference type="NCBI Taxonomy" id="93063"/>
    <lineage>
        <taxon>Bacteria</taxon>
        <taxon>Pseudomonadati</taxon>
        <taxon>Pseudomonadota</taxon>
        <taxon>Alphaproteobacteria</taxon>
        <taxon>Sphingomonadales</taxon>
        <taxon>Sphingomonadaceae</taxon>
        <taxon>Sphingomonas</taxon>
    </lineage>
</organism>
<reference evidence="2 3" key="1">
    <citation type="submission" date="2020-08" db="EMBL/GenBank/DDBJ databases">
        <title>Genomic Encyclopedia of Type Strains, Phase IV (KMG-IV): sequencing the most valuable type-strain genomes for metagenomic binning, comparative biology and taxonomic classification.</title>
        <authorList>
            <person name="Goeker M."/>
        </authorList>
    </citation>
    <scope>NUCLEOTIDE SEQUENCE [LARGE SCALE GENOMIC DNA]</scope>
    <source>
        <strain evidence="2 3">DSM 15581</strain>
    </source>
</reference>
<dbReference type="GO" id="GO:0003677">
    <property type="term" value="F:DNA binding"/>
    <property type="evidence" value="ECO:0007669"/>
    <property type="project" value="InterPro"/>
</dbReference>
<evidence type="ECO:0000313" key="3">
    <source>
        <dbReference type="Proteomes" id="UP000528945"/>
    </source>
</evidence>
<evidence type="ECO:0000256" key="1">
    <source>
        <dbReference type="SAM" id="MobiDB-lite"/>
    </source>
</evidence>
<dbReference type="SUPFAM" id="SSF47413">
    <property type="entry name" value="lambda repressor-like DNA-binding domains"/>
    <property type="match status" value="1"/>
</dbReference>
<evidence type="ECO:0000313" key="2">
    <source>
        <dbReference type="EMBL" id="MBB3877019.1"/>
    </source>
</evidence>
<sequence length="108" mass="12253">MSDLLDQVETRRLALAISQKTVAERLGITQPHYSKVVGRLVVLTPRMEEAMRGWLDDVPTPPATLGPRASRIRSLTRSIQRQLRELNALVEQDGAQSRRPPTRTTRRN</sequence>
<dbReference type="EMBL" id="JACIDB010000010">
    <property type="protein sequence ID" value="MBB3877019.1"/>
    <property type="molecule type" value="Genomic_DNA"/>
</dbReference>
<accession>A0AAW3TYU3</accession>
<name>A0AAW3TYU3_9SPHN</name>
<dbReference type="RefSeq" id="WP_147036012.1">
    <property type="nucleotide sequence ID" value="NZ_JACIDB010000010.1"/>
</dbReference>
<comment type="caution">
    <text evidence="2">The sequence shown here is derived from an EMBL/GenBank/DDBJ whole genome shotgun (WGS) entry which is preliminary data.</text>
</comment>
<protein>
    <submittedName>
        <fullName evidence="2">Transcriptional regulator with XRE-family HTH domain</fullName>
    </submittedName>
</protein>
<dbReference type="AlphaFoldDB" id="A0AAW3TYU3"/>
<dbReference type="Proteomes" id="UP000528945">
    <property type="component" value="Unassembled WGS sequence"/>
</dbReference>
<gene>
    <name evidence="2" type="ORF">GGR47_003287</name>
</gene>
<feature type="region of interest" description="Disordered" evidence="1">
    <location>
        <begin position="88"/>
        <end position="108"/>
    </location>
</feature>
<keyword evidence="3" id="KW-1185">Reference proteome</keyword>
<proteinExistence type="predicted"/>